<dbReference type="Gene3D" id="3.60.40.10">
    <property type="entry name" value="PPM-type phosphatase domain"/>
    <property type="match status" value="1"/>
</dbReference>
<keyword evidence="3" id="KW-1185">Reference proteome</keyword>
<accession>A0ABR4ZA43</accession>
<dbReference type="SMART" id="SM00332">
    <property type="entry name" value="PP2Cc"/>
    <property type="match status" value="1"/>
</dbReference>
<gene>
    <name evidence="2" type="ORF">FG87_26500</name>
</gene>
<comment type="caution">
    <text evidence="2">The sequence shown here is derived from an EMBL/GenBank/DDBJ whole genome shotgun (WGS) entry which is preliminary data.</text>
</comment>
<dbReference type="EMBL" id="JNFP01000035">
    <property type="protein sequence ID" value="KIA62146.1"/>
    <property type="molecule type" value="Genomic_DNA"/>
</dbReference>
<reference evidence="2 3" key="1">
    <citation type="journal article" date="2014" name="Int. J. Syst. Evol. Microbiol.">
        <title>Nocardia vulneris sp. nov., isolated from wounds of human patients in North America.</title>
        <authorList>
            <person name="Lasker B.A."/>
            <person name="Bell M."/>
            <person name="Klenk H.P."/>
            <person name="Sproer C."/>
            <person name="Schumann C."/>
            <person name="Schumann P."/>
            <person name="Brown J.M."/>
        </authorList>
    </citation>
    <scope>NUCLEOTIDE SEQUENCE [LARGE SCALE GENOMIC DNA]</scope>
    <source>
        <strain evidence="2 3">W9851</strain>
    </source>
</reference>
<organism evidence="2 3">
    <name type="scientific">Nocardia vulneris</name>
    <dbReference type="NCBI Taxonomy" id="1141657"/>
    <lineage>
        <taxon>Bacteria</taxon>
        <taxon>Bacillati</taxon>
        <taxon>Actinomycetota</taxon>
        <taxon>Actinomycetes</taxon>
        <taxon>Mycobacteriales</taxon>
        <taxon>Nocardiaceae</taxon>
        <taxon>Nocardia</taxon>
    </lineage>
</organism>
<feature type="domain" description="PPM-type phosphatase" evidence="1">
    <location>
        <begin position="23"/>
        <end position="241"/>
    </location>
</feature>
<dbReference type="InterPro" id="IPR001932">
    <property type="entry name" value="PPM-type_phosphatase-like_dom"/>
</dbReference>
<dbReference type="SMART" id="SM00331">
    <property type="entry name" value="PP2C_SIG"/>
    <property type="match status" value="1"/>
</dbReference>
<dbReference type="SUPFAM" id="SSF81606">
    <property type="entry name" value="PP2C-like"/>
    <property type="match status" value="1"/>
</dbReference>
<dbReference type="CDD" id="cd00143">
    <property type="entry name" value="PP2Cc"/>
    <property type="match status" value="1"/>
</dbReference>
<sequence length="250" mass="26160">MRIRIAAVTHRGLTRAHNEDALGWGGWALQGAMPATITAELRIDRPTTIVVCDGLGGHAGGATASRLACESLTAPETVVTSAGPEQTRAVISALLQRISETLDELGEQRAELRGMGCTVAGVTVHPDGSALVFNVGDSRAYRLEGRYLAQLTLDHRTAQSNRLQQALGGGRRTLLDPAFFACRLPSAPGMLLCTDGLDDYAKPEAIERLFTAGAADLPAQLRDLAIAGGGGDNVTVLQVMACDGEGDDDG</sequence>
<dbReference type="PROSITE" id="PS51746">
    <property type="entry name" value="PPM_2"/>
    <property type="match status" value="1"/>
</dbReference>
<protein>
    <submittedName>
        <fullName evidence="2">Serine/threonine protein phosphatase</fullName>
    </submittedName>
</protein>
<name>A0ABR4ZA43_9NOCA</name>
<dbReference type="Pfam" id="PF13672">
    <property type="entry name" value="PP2C_2"/>
    <property type="match status" value="1"/>
</dbReference>
<evidence type="ECO:0000313" key="3">
    <source>
        <dbReference type="Proteomes" id="UP000031364"/>
    </source>
</evidence>
<dbReference type="RefSeq" id="WP_043675911.1">
    <property type="nucleotide sequence ID" value="NZ_BDCI01000035.1"/>
</dbReference>
<proteinExistence type="predicted"/>
<evidence type="ECO:0000313" key="2">
    <source>
        <dbReference type="EMBL" id="KIA62146.1"/>
    </source>
</evidence>
<dbReference type="Proteomes" id="UP000031364">
    <property type="component" value="Unassembled WGS sequence"/>
</dbReference>
<dbReference type="InterPro" id="IPR036457">
    <property type="entry name" value="PPM-type-like_dom_sf"/>
</dbReference>
<evidence type="ECO:0000259" key="1">
    <source>
        <dbReference type="PROSITE" id="PS51746"/>
    </source>
</evidence>